<keyword evidence="2" id="KW-0805">Transcription regulation</keyword>
<evidence type="ECO:0000313" key="5">
    <source>
        <dbReference type="EMBL" id="BAK35482.1"/>
    </source>
</evidence>
<reference evidence="5 6" key="1">
    <citation type="submission" date="2011-05" db="EMBL/GenBank/DDBJ databases">
        <title>Whole genome sequence of Microlunatus phosphovorus NM-1.</title>
        <authorList>
            <person name="Hosoyama A."/>
            <person name="Sasaki K."/>
            <person name="Harada T."/>
            <person name="Igarashi R."/>
            <person name="Kawakoshi A."/>
            <person name="Sasagawa M."/>
            <person name="Fukada J."/>
            <person name="Nakamura S."/>
            <person name="Katano Y."/>
            <person name="Hanada S."/>
            <person name="Kamagata Y."/>
            <person name="Nakamura N."/>
            <person name="Yamazaki S."/>
            <person name="Fujita N."/>
        </authorList>
    </citation>
    <scope>NUCLEOTIDE SEQUENCE [LARGE SCALE GENOMIC DNA]</scope>
    <source>
        <strain evidence="6">ATCC 700054 / DSM 10555 / JCM 9379 / NBRC 101784 / NCIMB 13414 / VKM Ac-1990 / NM-1</strain>
    </source>
</reference>
<proteinExistence type="inferred from homology"/>
<dbReference type="GO" id="GO:0003677">
    <property type="term" value="F:DNA binding"/>
    <property type="evidence" value="ECO:0007669"/>
    <property type="project" value="UniProtKB-KW"/>
</dbReference>
<keyword evidence="3" id="KW-0238">DNA-binding</keyword>
<dbReference type="InterPro" id="IPR005650">
    <property type="entry name" value="BlaI_family"/>
</dbReference>
<dbReference type="HOGENOM" id="CLU_119090_1_0_11"/>
<dbReference type="GO" id="GO:0045892">
    <property type="term" value="P:negative regulation of DNA-templated transcription"/>
    <property type="evidence" value="ECO:0007669"/>
    <property type="project" value="InterPro"/>
</dbReference>
<dbReference type="eggNOG" id="COG3682">
    <property type="taxonomic scope" value="Bacteria"/>
</dbReference>
<accession>F5XFS5</accession>
<dbReference type="PIRSF" id="PIRSF019455">
    <property type="entry name" value="CopR_AtkY"/>
    <property type="match status" value="1"/>
</dbReference>
<sequence>MNALGDLERRVMEELWGARRPLTVREVHTAIATERVIAYTTVMTVLDRLAKKGLADREQDGRAFRYAAAHTREQLVAEVMHTALADGGTDRSAALVAFVDRVSDDEAAALRAALARLESR</sequence>
<dbReference type="Proteomes" id="UP000007947">
    <property type="component" value="Chromosome"/>
</dbReference>
<dbReference type="RefSeq" id="WP_013863352.1">
    <property type="nucleotide sequence ID" value="NC_015635.1"/>
</dbReference>
<dbReference type="EMBL" id="AP012204">
    <property type="protein sequence ID" value="BAK35482.1"/>
    <property type="molecule type" value="Genomic_DNA"/>
</dbReference>
<dbReference type="SUPFAM" id="SSF46785">
    <property type="entry name" value="Winged helix' DNA-binding domain"/>
    <property type="match status" value="1"/>
</dbReference>
<comment type="similarity">
    <text evidence="1">Belongs to the BlaI transcriptional regulatory family.</text>
</comment>
<dbReference type="KEGG" id="mph:MLP_24680"/>
<evidence type="ECO:0000256" key="2">
    <source>
        <dbReference type="ARBA" id="ARBA00023015"/>
    </source>
</evidence>
<dbReference type="Pfam" id="PF03965">
    <property type="entry name" value="Penicillinase_R"/>
    <property type="match status" value="1"/>
</dbReference>
<gene>
    <name evidence="5" type="ordered locus">MLP_24680</name>
</gene>
<dbReference type="STRING" id="1032480.MLP_24680"/>
<keyword evidence="4" id="KW-0804">Transcription</keyword>
<organism evidence="5 6">
    <name type="scientific">Microlunatus phosphovorus (strain ATCC 700054 / DSM 10555 / JCM 9379 / NBRC 101784 / NCIMB 13414 / VKM Ac-1990 / NM-1)</name>
    <dbReference type="NCBI Taxonomy" id="1032480"/>
    <lineage>
        <taxon>Bacteria</taxon>
        <taxon>Bacillati</taxon>
        <taxon>Actinomycetota</taxon>
        <taxon>Actinomycetes</taxon>
        <taxon>Propionibacteriales</taxon>
        <taxon>Propionibacteriaceae</taxon>
        <taxon>Microlunatus</taxon>
    </lineage>
</organism>
<evidence type="ECO:0000313" key="6">
    <source>
        <dbReference type="Proteomes" id="UP000007947"/>
    </source>
</evidence>
<dbReference type="OrthoDB" id="9813987at2"/>
<dbReference type="InterPro" id="IPR036388">
    <property type="entry name" value="WH-like_DNA-bd_sf"/>
</dbReference>
<dbReference type="Gene3D" id="6.10.140.850">
    <property type="match status" value="1"/>
</dbReference>
<protein>
    <submittedName>
        <fullName evidence="5">Putative BlaI family transcriptional regulator</fullName>
    </submittedName>
</protein>
<dbReference type="InterPro" id="IPR036390">
    <property type="entry name" value="WH_DNA-bd_sf"/>
</dbReference>
<evidence type="ECO:0000256" key="1">
    <source>
        <dbReference type="ARBA" id="ARBA00011046"/>
    </source>
</evidence>
<evidence type="ECO:0000256" key="3">
    <source>
        <dbReference type="ARBA" id="ARBA00023125"/>
    </source>
</evidence>
<dbReference type="Gene3D" id="1.10.10.10">
    <property type="entry name" value="Winged helix-like DNA-binding domain superfamily/Winged helix DNA-binding domain"/>
    <property type="match status" value="1"/>
</dbReference>
<dbReference type="AlphaFoldDB" id="F5XFS5"/>
<evidence type="ECO:0000256" key="4">
    <source>
        <dbReference type="ARBA" id="ARBA00023163"/>
    </source>
</evidence>
<keyword evidence="6" id="KW-1185">Reference proteome</keyword>
<name>F5XFS5_MICPN</name>